<feature type="domain" description="DNA methylase N-4/N-6" evidence="5">
    <location>
        <begin position="76"/>
        <end position="298"/>
    </location>
</feature>
<dbReference type="AlphaFoldDB" id="A0A0G0EZL9"/>
<gene>
    <name evidence="6" type="ORF">UR70_C0006G0028</name>
</gene>
<dbReference type="EC" id="2.1.1.-" evidence="4"/>
<protein>
    <recommendedName>
        <fullName evidence="4">Methyltransferase</fullName>
        <ecNumber evidence="4">2.1.1.-</ecNumber>
    </recommendedName>
</protein>
<organism evidence="6 7">
    <name type="scientific">Candidatus Nomurabacteria bacterium GW2011_GWB1_35_20</name>
    <dbReference type="NCBI Taxonomy" id="1618740"/>
    <lineage>
        <taxon>Bacteria</taxon>
        <taxon>Candidatus Nomuraibacteriota</taxon>
    </lineage>
</organism>
<comment type="similarity">
    <text evidence="1 4">Belongs to the N(4)/N(6)-methyltransferase family.</text>
</comment>
<dbReference type="GO" id="GO:0003677">
    <property type="term" value="F:DNA binding"/>
    <property type="evidence" value="ECO:0007669"/>
    <property type="project" value="InterPro"/>
</dbReference>
<dbReference type="Gene3D" id="3.40.50.150">
    <property type="entry name" value="Vaccinia Virus protein VP39"/>
    <property type="match status" value="1"/>
</dbReference>
<evidence type="ECO:0000256" key="1">
    <source>
        <dbReference type="ARBA" id="ARBA00006594"/>
    </source>
</evidence>
<comment type="caution">
    <text evidence="6">The sequence shown here is derived from an EMBL/GenBank/DDBJ whole genome shotgun (WGS) entry which is preliminary data.</text>
</comment>
<dbReference type="PANTHER" id="PTHR13370">
    <property type="entry name" value="RNA METHYLASE-RELATED"/>
    <property type="match status" value="1"/>
</dbReference>
<keyword evidence="3" id="KW-0808">Transferase</keyword>
<dbReference type="GO" id="GO:0008170">
    <property type="term" value="F:N-methyltransferase activity"/>
    <property type="evidence" value="ECO:0007669"/>
    <property type="project" value="InterPro"/>
</dbReference>
<evidence type="ECO:0000259" key="5">
    <source>
        <dbReference type="Pfam" id="PF01555"/>
    </source>
</evidence>
<dbReference type="InterPro" id="IPR002941">
    <property type="entry name" value="DNA_methylase_N4/N6"/>
</dbReference>
<dbReference type="InterPro" id="IPR001091">
    <property type="entry name" value="RM_Methyltransferase"/>
</dbReference>
<dbReference type="SUPFAM" id="SSF53335">
    <property type="entry name" value="S-adenosyl-L-methionine-dependent methyltransferases"/>
    <property type="match status" value="1"/>
</dbReference>
<dbReference type="GO" id="GO:0005737">
    <property type="term" value="C:cytoplasm"/>
    <property type="evidence" value="ECO:0007669"/>
    <property type="project" value="TreeGrafter"/>
</dbReference>
<accession>A0A0G0EZL9</accession>
<evidence type="ECO:0000256" key="3">
    <source>
        <dbReference type="ARBA" id="ARBA00022679"/>
    </source>
</evidence>
<reference evidence="6 7" key="1">
    <citation type="journal article" date="2015" name="Nature">
        <title>rRNA introns, odd ribosomes, and small enigmatic genomes across a large radiation of phyla.</title>
        <authorList>
            <person name="Brown C.T."/>
            <person name="Hug L.A."/>
            <person name="Thomas B.C."/>
            <person name="Sharon I."/>
            <person name="Castelle C.J."/>
            <person name="Singh A."/>
            <person name="Wilkins M.J."/>
            <person name="Williams K.H."/>
            <person name="Banfield J.F."/>
        </authorList>
    </citation>
    <scope>NUCLEOTIDE SEQUENCE [LARGE SCALE GENOMIC DNA]</scope>
</reference>
<dbReference type="PROSITE" id="PS00092">
    <property type="entry name" value="N6_MTASE"/>
    <property type="match status" value="1"/>
</dbReference>
<evidence type="ECO:0000256" key="2">
    <source>
        <dbReference type="ARBA" id="ARBA00022603"/>
    </source>
</evidence>
<dbReference type="Pfam" id="PF01555">
    <property type="entry name" value="N6_N4_Mtase"/>
    <property type="match status" value="1"/>
</dbReference>
<dbReference type="Proteomes" id="UP000034923">
    <property type="component" value="Unassembled WGS sequence"/>
</dbReference>
<proteinExistence type="inferred from homology"/>
<name>A0A0G0EZL9_9BACT</name>
<evidence type="ECO:0000256" key="4">
    <source>
        <dbReference type="RuleBase" id="RU362026"/>
    </source>
</evidence>
<dbReference type="EMBL" id="LBQE01000006">
    <property type="protein sequence ID" value="KKP72577.1"/>
    <property type="molecule type" value="Genomic_DNA"/>
</dbReference>
<dbReference type="InterPro" id="IPR002052">
    <property type="entry name" value="DNA_methylase_N6_adenine_CS"/>
</dbReference>
<evidence type="ECO:0000313" key="6">
    <source>
        <dbReference type="EMBL" id="KKP72577.1"/>
    </source>
</evidence>
<dbReference type="PANTHER" id="PTHR13370:SF24">
    <property type="entry name" value="TYPE III RESTRICTION-MODIFICATION ENZYME STYLTI MOD SUBUNIT"/>
    <property type="match status" value="1"/>
</dbReference>
<dbReference type="GO" id="GO:0032259">
    <property type="term" value="P:methylation"/>
    <property type="evidence" value="ECO:0007669"/>
    <property type="project" value="UniProtKB-KW"/>
</dbReference>
<sequence length="351" mass="40779">MKNKIIKSAKDSRTDKTAKNKIRAKNNRTTFVSKEEVLKFEKRLLSVKDTSSNNFLNKTIYGALEDVAEKLPKHFVDLLFIDPPYNLNKDFGNNQFKEKSDKDYERTFEKWFLSIKHTLKNTASVYVCCDWKSSTSIYSVLNKYLTVRNRITWEREKGRGALSNWKNCSEDIWFATVSNKYCFNVEAVKIKKKVIAPYKENGVAKDWTENEEGKFRLTYPSNLWTDITIPFWSMPENTDHPTQKPEKLVAKIILASTNENEVVFDPFLGSGTTSVVAKKLNRKYIGVEMNKEYCCLSEKRIILADTEKSIQGYSGGIFWERNSLNIQKDNVVKGRTRSKNNIYEPKLFPEK</sequence>
<dbReference type="PATRIC" id="fig|1618740.3.peg.222"/>
<keyword evidence="2 6" id="KW-0489">Methyltransferase</keyword>
<dbReference type="PRINTS" id="PR00508">
    <property type="entry name" value="S21N4MTFRASE"/>
</dbReference>
<evidence type="ECO:0000313" key="7">
    <source>
        <dbReference type="Proteomes" id="UP000034923"/>
    </source>
</evidence>
<dbReference type="InterPro" id="IPR029063">
    <property type="entry name" value="SAM-dependent_MTases_sf"/>
</dbReference>